<comment type="subcellular location">
    <subcellularLocation>
        <location evidence="1">Endoplasmic reticulum membrane</location>
        <topology evidence="1">Multi-pass membrane protein</topology>
    </subcellularLocation>
</comment>
<dbReference type="Proteomes" id="UP000319801">
    <property type="component" value="Unassembled WGS sequence"/>
</dbReference>
<dbReference type="OrthoDB" id="6416209at2759"/>
<evidence type="ECO:0000256" key="1">
    <source>
        <dbReference type="ARBA" id="ARBA00004477"/>
    </source>
</evidence>
<dbReference type="Pfam" id="PF01569">
    <property type="entry name" value="PAP2"/>
    <property type="match status" value="1"/>
</dbReference>
<evidence type="ECO:0000256" key="5">
    <source>
        <dbReference type="ARBA" id="ARBA00022432"/>
    </source>
</evidence>
<dbReference type="GO" id="GO:0004346">
    <property type="term" value="F:glucose-6-phosphatase activity"/>
    <property type="evidence" value="ECO:0007669"/>
    <property type="project" value="UniProtKB-EC"/>
</dbReference>
<feature type="transmembrane region" description="Helical" evidence="11">
    <location>
        <begin position="55"/>
        <end position="75"/>
    </location>
</feature>
<keyword evidence="5" id="KW-0312">Gluconeogenesis</keyword>
<comment type="similarity">
    <text evidence="3">Belongs to the glucose-6-phosphatase family.</text>
</comment>
<keyword evidence="8" id="KW-0256">Endoplasmic reticulum</keyword>
<dbReference type="EMBL" id="VCAZ01000036">
    <property type="protein sequence ID" value="TSL75271.1"/>
    <property type="molecule type" value="Genomic_DNA"/>
</dbReference>
<dbReference type="GO" id="GO:0051156">
    <property type="term" value="P:glucose 6-phosphate metabolic process"/>
    <property type="evidence" value="ECO:0007669"/>
    <property type="project" value="TreeGrafter"/>
</dbReference>
<comment type="pathway">
    <text evidence="2">Carbohydrate biosynthesis; gluconeogenesis.</text>
</comment>
<keyword evidence="9 11" id="KW-1133">Transmembrane helix</keyword>
<keyword evidence="14" id="KW-1185">Reference proteome</keyword>
<sequence>MDTVYSQGVWMAARLQSHTMNYKAFWLLATHMGDPKAAFLLVFPPVFYLHRRTGIAVLWVAAVSEWLNLVLKWFLFGERPYWWIGQSGLFMKNSPSVQQFPSTCETGPGSPSGHAMVTAAVWWVVASSLASYLYSRFGRLDAGVVFKPHSARLAPPAVLLVHQLGHAVWRTAHVRWAKDCWR</sequence>
<dbReference type="GO" id="GO:0005789">
    <property type="term" value="C:endoplasmic reticulum membrane"/>
    <property type="evidence" value="ECO:0007669"/>
    <property type="project" value="UniProtKB-SubCell"/>
</dbReference>
<keyword evidence="6 11" id="KW-0812">Transmembrane</keyword>
<proteinExistence type="inferred from homology"/>
<evidence type="ECO:0000256" key="7">
    <source>
        <dbReference type="ARBA" id="ARBA00022801"/>
    </source>
</evidence>
<name>A0A556U120_BAGYA</name>
<keyword evidence="7" id="KW-0378">Hydrolase</keyword>
<dbReference type="AlphaFoldDB" id="A0A556U120"/>
<evidence type="ECO:0000256" key="6">
    <source>
        <dbReference type="ARBA" id="ARBA00022692"/>
    </source>
</evidence>
<dbReference type="InterPro" id="IPR036938">
    <property type="entry name" value="PAP2/HPO_sf"/>
</dbReference>
<comment type="caution">
    <text evidence="13">The sequence shown here is derived from an EMBL/GenBank/DDBJ whole genome shotgun (WGS) entry which is preliminary data.</text>
</comment>
<evidence type="ECO:0000256" key="11">
    <source>
        <dbReference type="SAM" id="Phobius"/>
    </source>
</evidence>
<dbReference type="InterPro" id="IPR000326">
    <property type="entry name" value="PAP2/HPO"/>
</dbReference>
<evidence type="ECO:0000256" key="9">
    <source>
        <dbReference type="ARBA" id="ARBA00022989"/>
    </source>
</evidence>
<dbReference type="GO" id="GO:0006094">
    <property type="term" value="P:gluconeogenesis"/>
    <property type="evidence" value="ECO:0007669"/>
    <property type="project" value="UniProtKB-KW"/>
</dbReference>
<feature type="domain" description="Phosphatidic acid phosphatase type 2/haloperoxidase" evidence="12">
    <location>
        <begin position="55"/>
        <end position="134"/>
    </location>
</feature>
<dbReference type="EC" id="3.1.3.9" evidence="4"/>
<evidence type="ECO:0000256" key="10">
    <source>
        <dbReference type="ARBA" id="ARBA00023136"/>
    </source>
</evidence>
<dbReference type="SUPFAM" id="SSF48317">
    <property type="entry name" value="Acid phosphatase/Vanadium-dependent haloperoxidase"/>
    <property type="match status" value="1"/>
</dbReference>
<gene>
    <name evidence="13" type="ORF">Baya_7426</name>
</gene>
<organism evidence="13 14">
    <name type="scientific">Bagarius yarrelli</name>
    <name type="common">Goonch</name>
    <name type="synonym">Bagrus yarrelli</name>
    <dbReference type="NCBI Taxonomy" id="175774"/>
    <lineage>
        <taxon>Eukaryota</taxon>
        <taxon>Metazoa</taxon>
        <taxon>Chordata</taxon>
        <taxon>Craniata</taxon>
        <taxon>Vertebrata</taxon>
        <taxon>Euteleostomi</taxon>
        <taxon>Actinopterygii</taxon>
        <taxon>Neopterygii</taxon>
        <taxon>Teleostei</taxon>
        <taxon>Ostariophysi</taxon>
        <taxon>Siluriformes</taxon>
        <taxon>Sisoridae</taxon>
        <taxon>Sisorinae</taxon>
        <taxon>Bagarius</taxon>
    </lineage>
</organism>
<evidence type="ECO:0000256" key="4">
    <source>
        <dbReference type="ARBA" id="ARBA00012634"/>
    </source>
</evidence>
<feature type="transmembrane region" description="Helical" evidence="11">
    <location>
        <begin position="115"/>
        <end position="134"/>
    </location>
</feature>
<dbReference type="PANTHER" id="PTHR12591">
    <property type="entry name" value="GLUCOSE-6-PHOSPHATASE"/>
    <property type="match status" value="1"/>
</dbReference>
<dbReference type="PANTHER" id="PTHR12591:SF2">
    <property type="entry name" value="GLUCOSE-6-PHOSPHATASE 3"/>
    <property type="match status" value="1"/>
</dbReference>
<evidence type="ECO:0000256" key="2">
    <source>
        <dbReference type="ARBA" id="ARBA00004742"/>
    </source>
</evidence>
<keyword evidence="10 11" id="KW-0472">Membrane</keyword>
<evidence type="ECO:0000259" key="12">
    <source>
        <dbReference type="Pfam" id="PF01569"/>
    </source>
</evidence>
<reference evidence="13 14" key="1">
    <citation type="journal article" date="2019" name="Genome Biol. Evol.">
        <title>Whole-Genome Sequencing of the Giant Devil Catfish, Bagarius yarrelli.</title>
        <authorList>
            <person name="Jiang W."/>
            <person name="Lv Y."/>
            <person name="Cheng L."/>
            <person name="Yang K."/>
            <person name="Chao B."/>
            <person name="Wang X."/>
            <person name="Li Y."/>
            <person name="Pan X."/>
            <person name="You X."/>
            <person name="Zhang Y."/>
            <person name="Yang J."/>
            <person name="Li J."/>
            <person name="Zhang X."/>
            <person name="Liu S."/>
            <person name="Sun C."/>
            <person name="Yang J."/>
            <person name="Shi Q."/>
        </authorList>
    </citation>
    <scope>NUCLEOTIDE SEQUENCE [LARGE SCALE GENOMIC DNA]</scope>
    <source>
        <strain evidence="13">JWS20170419001</strain>
        <tissue evidence="13">Muscle</tissue>
    </source>
</reference>
<evidence type="ECO:0000313" key="13">
    <source>
        <dbReference type="EMBL" id="TSL75271.1"/>
    </source>
</evidence>
<evidence type="ECO:0000256" key="3">
    <source>
        <dbReference type="ARBA" id="ARBA00009266"/>
    </source>
</evidence>
<protein>
    <recommendedName>
        <fullName evidence="4">glucose-6-phosphatase</fullName>
        <ecNumber evidence="4">3.1.3.9</ecNumber>
    </recommendedName>
</protein>
<accession>A0A556U120</accession>
<feature type="transmembrane region" description="Helical" evidence="11">
    <location>
        <begin position="24"/>
        <end position="43"/>
    </location>
</feature>
<evidence type="ECO:0000313" key="14">
    <source>
        <dbReference type="Proteomes" id="UP000319801"/>
    </source>
</evidence>
<evidence type="ECO:0000256" key="8">
    <source>
        <dbReference type="ARBA" id="ARBA00022824"/>
    </source>
</evidence>